<sequence>MTMASTVVVVGLPSGAHVEPQTKQAFQSLPKSAFNGGYCRGDLEPKMTKREEALTQIAARMNEAEDFLKGETKEMNIW</sequence>
<keyword evidence="2" id="KW-1185">Reference proteome</keyword>
<dbReference type="EMBL" id="CAJHUB010000672">
    <property type="protein sequence ID" value="CAD7674305.1"/>
    <property type="molecule type" value="Genomic_DNA"/>
</dbReference>
<accession>A0A811YEQ1</accession>
<dbReference type="Proteomes" id="UP000645828">
    <property type="component" value="Unassembled WGS sequence"/>
</dbReference>
<evidence type="ECO:0000313" key="1">
    <source>
        <dbReference type="EMBL" id="CAD7674305.1"/>
    </source>
</evidence>
<organism evidence="1 2">
    <name type="scientific">Nyctereutes procyonoides</name>
    <name type="common">Raccoon dog</name>
    <name type="synonym">Canis procyonoides</name>
    <dbReference type="NCBI Taxonomy" id="34880"/>
    <lineage>
        <taxon>Eukaryota</taxon>
        <taxon>Metazoa</taxon>
        <taxon>Chordata</taxon>
        <taxon>Craniata</taxon>
        <taxon>Vertebrata</taxon>
        <taxon>Euteleostomi</taxon>
        <taxon>Mammalia</taxon>
        <taxon>Eutheria</taxon>
        <taxon>Laurasiatheria</taxon>
        <taxon>Carnivora</taxon>
        <taxon>Caniformia</taxon>
        <taxon>Canidae</taxon>
        <taxon>Nyctereutes</taxon>
    </lineage>
</organism>
<reference evidence="1" key="1">
    <citation type="submission" date="2020-12" db="EMBL/GenBank/DDBJ databases">
        <authorList>
            <consortium name="Molecular Ecology Group"/>
        </authorList>
    </citation>
    <scope>NUCLEOTIDE SEQUENCE</scope>
    <source>
        <strain evidence="1">TBG_1078</strain>
    </source>
</reference>
<proteinExistence type="predicted"/>
<comment type="caution">
    <text evidence="1">The sequence shown here is derived from an EMBL/GenBank/DDBJ whole genome shotgun (WGS) entry which is preliminary data.</text>
</comment>
<evidence type="ECO:0000313" key="2">
    <source>
        <dbReference type="Proteomes" id="UP000645828"/>
    </source>
</evidence>
<protein>
    <submittedName>
        <fullName evidence="1">(raccoon dog) hypothetical protein</fullName>
    </submittedName>
</protein>
<gene>
    <name evidence="1" type="ORF">NYPRO_LOCUS7100</name>
</gene>
<dbReference type="AlphaFoldDB" id="A0A811YEQ1"/>
<name>A0A811YEQ1_NYCPR</name>